<feature type="domain" description="Pectinesterase catalytic" evidence="16">
    <location>
        <begin position="253"/>
        <end position="531"/>
    </location>
</feature>
<dbReference type="AlphaFoldDB" id="A0A6A6KA34"/>
<evidence type="ECO:0000256" key="1">
    <source>
        <dbReference type="ARBA" id="ARBA00004191"/>
    </source>
</evidence>
<evidence type="ECO:0000256" key="4">
    <source>
        <dbReference type="ARBA" id="ARBA00008891"/>
    </source>
</evidence>
<keyword evidence="7 15" id="KW-0378">Hydrolase</keyword>
<dbReference type="PROSITE" id="PS00503">
    <property type="entry name" value="PECTINESTERASE_2"/>
    <property type="match status" value="1"/>
</dbReference>
<sequence length="540" mass="61613">MVSGSGICAKRVVVDARHHMLGRLASIIAKELLNGQKVVVVRCEEICISGGLVRQKMKYMRFLRKRMNTKPSHGPIHFRAPAKILWRTIRGIKIYLYDLVFSAYLLYNMFADQAWRGCSARLKVYEGIPPPYDKMKRMVIPDALKVLRLQAGHKYCLLGRLSSEVGWNHYETIKELERKRKERAQVAYERKKQLTKLRVKAEKVAEEKLDVASVVFLVCCIGGSSHFEHANGKLYVSGRWYRKNKGSPYVPILVDRLGYGNFSTVQSAIDSIPSNNQQWFCIYVKAGIYREKVKIPYDKPYIILKGEGKRRTLIVWGDHYSTSQSPTFMSLADNVIVRSISFVNTYNFLHSYNRMAPAVAAMISGDKSAFYRCNFVGVQDTLWDDQGRHYFKACTIQGAVDFIFGSGQSIYEGCTIKVLGGGFITAQGRDSPNDSNGFVFKGCNIFGTGLTYLGRPWRGYSRVIFFKCYFANVIQPTGWNSWNYVGQENQITYAEYGCYGPGADSRQRVNWMKKLSLQAINELTSMSFINSENWIQRQPI</sequence>
<keyword evidence="18" id="KW-1185">Reference proteome</keyword>
<keyword evidence="10" id="KW-0325">Glycoprotein</keyword>
<evidence type="ECO:0000256" key="7">
    <source>
        <dbReference type="ARBA" id="ARBA00022801"/>
    </source>
</evidence>
<dbReference type="Proteomes" id="UP000467840">
    <property type="component" value="Chromosome 3"/>
</dbReference>
<comment type="pathway">
    <text evidence="2 15">Glycan metabolism; pectin degradation; 2-dehydro-3-deoxy-D-gluconate from pectin: step 1/5.</text>
</comment>
<evidence type="ECO:0000313" key="17">
    <source>
        <dbReference type="EMBL" id="KAF2285657.1"/>
    </source>
</evidence>
<dbReference type="CDD" id="cd00392">
    <property type="entry name" value="Ribosomal_L13"/>
    <property type="match status" value="1"/>
</dbReference>
<dbReference type="GO" id="GO:0005840">
    <property type="term" value="C:ribosome"/>
    <property type="evidence" value="ECO:0007669"/>
    <property type="project" value="UniProtKB-KW"/>
</dbReference>
<dbReference type="GO" id="GO:0003735">
    <property type="term" value="F:structural constituent of ribosome"/>
    <property type="evidence" value="ECO:0007669"/>
    <property type="project" value="InterPro"/>
</dbReference>
<dbReference type="InterPro" id="IPR012334">
    <property type="entry name" value="Pectin_lyas_fold"/>
</dbReference>
<proteinExistence type="inferred from homology"/>
<dbReference type="PANTHER" id="PTHR31321">
    <property type="entry name" value="ACYL-COA THIOESTER HYDROLASE YBHC-RELATED"/>
    <property type="match status" value="1"/>
</dbReference>
<comment type="catalytic activity">
    <reaction evidence="12 15">
        <text>[(1-&gt;4)-alpha-D-galacturonosyl methyl ester](n) + n H2O = [(1-&gt;4)-alpha-D-galacturonosyl](n) + n methanol + n H(+)</text>
        <dbReference type="Rhea" id="RHEA:22380"/>
        <dbReference type="Rhea" id="RHEA-COMP:14570"/>
        <dbReference type="Rhea" id="RHEA-COMP:14573"/>
        <dbReference type="ChEBI" id="CHEBI:15377"/>
        <dbReference type="ChEBI" id="CHEBI:15378"/>
        <dbReference type="ChEBI" id="CHEBI:17790"/>
        <dbReference type="ChEBI" id="CHEBI:140522"/>
        <dbReference type="ChEBI" id="CHEBI:140523"/>
        <dbReference type="EC" id="3.1.1.11"/>
    </reaction>
</comment>
<gene>
    <name evidence="17" type="ORF">GH714_006263</name>
</gene>
<protein>
    <recommendedName>
        <fullName evidence="5 15">Pectinesterase</fullName>
        <ecNumber evidence="5 15">3.1.1.11</ecNumber>
    </recommendedName>
</protein>
<evidence type="ECO:0000256" key="12">
    <source>
        <dbReference type="ARBA" id="ARBA00047928"/>
    </source>
</evidence>
<dbReference type="GO" id="GO:0045490">
    <property type="term" value="P:pectin catabolic process"/>
    <property type="evidence" value="ECO:0007669"/>
    <property type="project" value="UniProtKB-UniRule"/>
</dbReference>
<dbReference type="EC" id="3.1.1.11" evidence="5 15"/>
<dbReference type="InterPro" id="IPR018040">
    <property type="entry name" value="Pectinesterase_Tyr_AS"/>
</dbReference>
<dbReference type="PANTHER" id="PTHR31321:SF76">
    <property type="entry name" value="PECTINESTERASE 10-RELATED"/>
    <property type="match status" value="1"/>
</dbReference>
<evidence type="ECO:0000256" key="10">
    <source>
        <dbReference type="ARBA" id="ARBA00023180"/>
    </source>
</evidence>
<keyword evidence="9 15" id="KW-0063">Aspartyl esterase</keyword>
<dbReference type="InterPro" id="IPR036899">
    <property type="entry name" value="Ribosomal_uL13_sf"/>
</dbReference>
<comment type="function">
    <text evidence="13 15">Acts in the modification of cell walls via demethylesterification of cell wall pectin.</text>
</comment>
<keyword evidence="8" id="KW-0689">Ribosomal protein</keyword>
<dbReference type="Gene3D" id="3.90.1180.10">
    <property type="entry name" value="Ribosomal protein L13"/>
    <property type="match status" value="1"/>
</dbReference>
<organism evidence="17 18">
    <name type="scientific">Hevea brasiliensis</name>
    <name type="common">Para rubber tree</name>
    <name type="synonym">Siphonia brasiliensis</name>
    <dbReference type="NCBI Taxonomy" id="3981"/>
    <lineage>
        <taxon>Eukaryota</taxon>
        <taxon>Viridiplantae</taxon>
        <taxon>Streptophyta</taxon>
        <taxon>Embryophyta</taxon>
        <taxon>Tracheophyta</taxon>
        <taxon>Spermatophyta</taxon>
        <taxon>Magnoliopsida</taxon>
        <taxon>eudicotyledons</taxon>
        <taxon>Gunneridae</taxon>
        <taxon>Pentapetalae</taxon>
        <taxon>rosids</taxon>
        <taxon>fabids</taxon>
        <taxon>Malpighiales</taxon>
        <taxon>Euphorbiaceae</taxon>
        <taxon>Crotonoideae</taxon>
        <taxon>Micrandreae</taxon>
        <taxon>Hevea</taxon>
    </lineage>
</organism>
<accession>A0A6A6KA34</accession>
<dbReference type="SUPFAM" id="SSF51126">
    <property type="entry name" value="Pectin lyase-like"/>
    <property type="match status" value="1"/>
</dbReference>
<comment type="caution">
    <text evidence="17">The sequence shown here is derived from an EMBL/GenBank/DDBJ whole genome shotgun (WGS) entry which is preliminary data.</text>
</comment>
<evidence type="ECO:0000256" key="14">
    <source>
        <dbReference type="PROSITE-ProRule" id="PRU10040"/>
    </source>
</evidence>
<keyword evidence="11" id="KW-0687">Ribonucleoprotein</keyword>
<dbReference type="FunFam" id="3.90.1180.10:FF:000002">
    <property type="entry name" value="60S ribosomal protein L16"/>
    <property type="match status" value="1"/>
</dbReference>
<evidence type="ECO:0000256" key="11">
    <source>
        <dbReference type="ARBA" id="ARBA00023274"/>
    </source>
</evidence>
<dbReference type="Gene3D" id="2.160.20.10">
    <property type="entry name" value="Single-stranded right-handed beta-helix, Pectin lyase-like"/>
    <property type="match status" value="1"/>
</dbReference>
<evidence type="ECO:0000256" key="5">
    <source>
        <dbReference type="ARBA" id="ARBA00013229"/>
    </source>
</evidence>
<dbReference type="FunFam" id="2.160.20.10:FF:000013">
    <property type="entry name" value="Pectinesterase"/>
    <property type="match status" value="1"/>
</dbReference>
<evidence type="ECO:0000256" key="8">
    <source>
        <dbReference type="ARBA" id="ARBA00022980"/>
    </source>
</evidence>
<dbReference type="SUPFAM" id="SSF52161">
    <property type="entry name" value="Ribosomal protein L13"/>
    <property type="match status" value="1"/>
</dbReference>
<evidence type="ECO:0000256" key="9">
    <source>
        <dbReference type="ARBA" id="ARBA00023085"/>
    </source>
</evidence>
<dbReference type="InterPro" id="IPR011050">
    <property type="entry name" value="Pectin_lyase_fold/virulence"/>
</dbReference>
<dbReference type="InterPro" id="IPR000070">
    <property type="entry name" value="Pectinesterase_cat"/>
</dbReference>
<dbReference type="FunFam" id="6.10.250.3250:FF:000001">
    <property type="entry name" value="60S ribosomal protein L13a"/>
    <property type="match status" value="1"/>
</dbReference>
<dbReference type="EMBL" id="JAAGAX010000017">
    <property type="protein sequence ID" value="KAF2285657.1"/>
    <property type="molecule type" value="Genomic_DNA"/>
</dbReference>
<name>A0A6A6KA34_HEVBR</name>
<feature type="active site" evidence="14">
    <location>
        <position position="401"/>
    </location>
</feature>
<comment type="subcellular location">
    <subcellularLocation>
        <location evidence="1 15">Secreted</location>
        <location evidence="1 15">Cell wall</location>
    </subcellularLocation>
</comment>
<keyword evidence="15" id="KW-0961">Cell wall biogenesis/degradation</keyword>
<keyword evidence="15" id="KW-0964">Secreted</keyword>
<evidence type="ECO:0000259" key="16">
    <source>
        <dbReference type="Pfam" id="PF01095"/>
    </source>
</evidence>
<evidence type="ECO:0000256" key="13">
    <source>
        <dbReference type="ARBA" id="ARBA00057335"/>
    </source>
</evidence>
<evidence type="ECO:0000256" key="3">
    <source>
        <dbReference type="ARBA" id="ARBA00006227"/>
    </source>
</evidence>
<dbReference type="InterPro" id="IPR005822">
    <property type="entry name" value="Ribosomal_uL13"/>
</dbReference>
<reference evidence="17 18" key="1">
    <citation type="journal article" date="2020" name="Mol. Plant">
        <title>The Chromosome-Based Rubber Tree Genome Provides New Insights into Spurge Genome Evolution and Rubber Biosynthesis.</title>
        <authorList>
            <person name="Liu J."/>
            <person name="Shi C."/>
            <person name="Shi C.C."/>
            <person name="Li W."/>
            <person name="Zhang Q.J."/>
            <person name="Zhang Y."/>
            <person name="Li K."/>
            <person name="Lu H.F."/>
            <person name="Shi C."/>
            <person name="Zhu S.T."/>
            <person name="Xiao Z.Y."/>
            <person name="Nan H."/>
            <person name="Yue Y."/>
            <person name="Zhu X.G."/>
            <person name="Wu Y."/>
            <person name="Hong X.N."/>
            <person name="Fan G.Y."/>
            <person name="Tong Y."/>
            <person name="Zhang D."/>
            <person name="Mao C.L."/>
            <person name="Liu Y.L."/>
            <person name="Hao S.J."/>
            <person name="Liu W.Q."/>
            <person name="Lv M.Q."/>
            <person name="Zhang H.B."/>
            <person name="Liu Y."/>
            <person name="Hu-Tang G.R."/>
            <person name="Wang J.P."/>
            <person name="Wang J.H."/>
            <person name="Sun Y.H."/>
            <person name="Ni S.B."/>
            <person name="Chen W.B."/>
            <person name="Zhang X.C."/>
            <person name="Jiao Y.N."/>
            <person name="Eichler E.E."/>
            <person name="Li G.H."/>
            <person name="Liu X."/>
            <person name="Gao L.Z."/>
        </authorList>
    </citation>
    <scope>NUCLEOTIDE SEQUENCE [LARGE SCALE GENOMIC DNA]</scope>
    <source>
        <strain evidence="18">cv. GT1</strain>
        <tissue evidence="17">Leaf</tissue>
    </source>
</reference>
<evidence type="ECO:0000256" key="6">
    <source>
        <dbReference type="ARBA" id="ARBA00022512"/>
    </source>
</evidence>
<evidence type="ECO:0000313" key="18">
    <source>
        <dbReference type="Proteomes" id="UP000467840"/>
    </source>
</evidence>
<dbReference type="PROSITE" id="PS00800">
    <property type="entry name" value="PECTINESTERASE_1"/>
    <property type="match status" value="1"/>
</dbReference>
<evidence type="ECO:0000256" key="2">
    <source>
        <dbReference type="ARBA" id="ARBA00005184"/>
    </source>
</evidence>
<dbReference type="Pfam" id="PF00572">
    <property type="entry name" value="Ribosomal_L13"/>
    <property type="match status" value="1"/>
</dbReference>
<evidence type="ECO:0000256" key="15">
    <source>
        <dbReference type="RuleBase" id="RU000589"/>
    </source>
</evidence>
<dbReference type="GO" id="GO:1990904">
    <property type="term" value="C:ribonucleoprotein complex"/>
    <property type="evidence" value="ECO:0007669"/>
    <property type="project" value="UniProtKB-KW"/>
</dbReference>
<dbReference type="InterPro" id="IPR033131">
    <property type="entry name" value="Pectinesterase_Asp_AS"/>
</dbReference>
<dbReference type="UniPathway" id="UPA00545">
    <property type="reaction ID" value="UER00823"/>
</dbReference>
<dbReference type="GO" id="GO:0042545">
    <property type="term" value="P:cell wall modification"/>
    <property type="evidence" value="ECO:0007669"/>
    <property type="project" value="UniProtKB-UniRule"/>
</dbReference>
<comment type="similarity">
    <text evidence="4">Belongs to the pectinesterase family.</text>
</comment>
<keyword evidence="6 15" id="KW-0134">Cell wall</keyword>
<dbReference type="Gene3D" id="6.10.250.3250">
    <property type="match status" value="1"/>
</dbReference>
<dbReference type="Pfam" id="PF01095">
    <property type="entry name" value="Pectinesterase"/>
    <property type="match status" value="1"/>
</dbReference>
<dbReference type="GO" id="GO:0006412">
    <property type="term" value="P:translation"/>
    <property type="evidence" value="ECO:0007669"/>
    <property type="project" value="InterPro"/>
</dbReference>
<dbReference type="GO" id="GO:0030599">
    <property type="term" value="F:pectinesterase activity"/>
    <property type="evidence" value="ECO:0007669"/>
    <property type="project" value="UniProtKB-UniRule"/>
</dbReference>
<comment type="similarity">
    <text evidence="3">Belongs to the universal ribosomal protein uL13 family.</text>
</comment>